<gene>
    <name evidence="2" type="ordered locus">TUZN_1631</name>
</gene>
<feature type="domain" description="4Fe-4S ferredoxin-type" evidence="1">
    <location>
        <begin position="244"/>
        <end position="272"/>
    </location>
</feature>
<feature type="domain" description="4Fe-4S ferredoxin-type" evidence="1">
    <location>
        <begin position="273"/>
        <end position="301"/>
    </location>
</feature>
<dbReference type="GeneID" id="10361151"/>
<evidence type="ECO:0000313" key="2">
    <source>
        <dbReference type="EMBL" id="AEA13098.1"/>
    </source>
</evidence>
<evidence type="ECO:0000259" key="1">
    <source>
        <dbReference type="PROSITE" id="PS51379"/>
    </source>
</evidence>
<accession>F2L2Q0</accession>
<reference evidence="2 3" key="1">
    <citation type="journal article" date="2011" name="J. Bacteriol.">
        <title>Complete genome sequence of the thermoacidophilic crenarchaeon Thermoproteus uzoniensis 768-20.</title>
        <authorList>
            <person name="Mardanov A.V."/>
            <person name="Gumerov V.M."/>
            <person name="Beletsky A.V."/>
            <person name="Prokofeva M.I."/>
            <person name="Bonch-Osmolovskaya E.A."/>
            <person name="Ravin N.V."/>
            <person name="Skryabin K.G."/>
        </authorList>
    </citation>
    <scope>NUCLEOTIDE SEQUENCE [LARGE SCALE GENOMIC DNA]</scope>
    <source>
        <strain evidence="2 3">768-20</strain>
    </source>
</reference>
<dbReference type="Proteomes" id="UP000008138">
    <property type="component" value="Chromosome"/>
</dbReference>
<reference key="2">
    <citation type="submission" date="2011-03" db="EMBL/GenBank/DDBJ databases">
        <title>Complete genome sequence of the thermoacidophilic crenarchaeon Thermoproteus uzoniensis 768-20.</title>
        <authorList>
            <person name="Mardanov A.V."/>
            <person name="Gumerov V.M."/>
            <person name="Beletsky A.V."/>
            <person name="Prokofeva M.I."/>
            <person name="Bonch-Osmolovskaya E.A."/>
            <person name="Ravin N.V."/>
            <person name="Skryabin K.G."/>
        </authorList>
    </citation>
    <scope>NUCLEOTIDE SEQUENCE</scope>
    <source>
        <strain>768-20</strain>
    </source>
</reference>
<name>F2L2Q0_THEU7</name>
<sequence>MIEFVVRGEELGDLTALGISYGLSITFRRALAVGRFDKEWIAAILETGVWGALLLSPCPDGLPCFRDLEEAVRFSELRQIPVGYDGEEPAAAPYRVSTFNKNYLKPRRWIRCREISRDKAYLPLFACLYNLLKLRVDVPIVVSDICLEFGDAERPDFQVLPTYISPRTLADVVDVSVQPIPSSAIARGILLGGYKAGPVVAISRGADGAAVELGGYLVDLDASGNPCELFSRGVVGYSPSLFSGRYVVDPDLCDRCGDCFITNCDALRQGERGVPELLSSCVGCGACALMCTRGAIRREGDFLKVFLR</sequence>
<dbReference type="EMBL" id="CP002590">
    <property type="protein sequence ID" value="AEA13098.1"/>
    <property type="molecule type" value="Genomic_DNA"/>
</dbReference>
<dbReference type="PROSITE" id="PS51379">
    <property type="entry name" value="4FE4S_FER_2"/>
    <property type="match status" value="2"/>
</dbReference>
<dbReference type="STRING" id="999630.TUZN_1631"/>
<dbReference type="SUPFAM" id="SSF54862">
    <property type="entry name" value="4Fe-4S ferredoxins"/>
    <property type="match status" value="1"/>
</dbReference>
<proteinExistence type="predicted"/>
<protein>
    <submittedName>
        <fullName evidence="2">4Fe-4S ferredoxin, iron-sulfur binding domain protein</fullName>
    </submittedName>
</protein>
<keyword evidence="3" id="KW-1185">Reference proteome</keyword>
<dbReference type="InterPro" id="IPR017896">
    <property type="entry name" value="4Fe4S_Fe-S-bd"/>
</dbReference>
<dbReference type="eggNOG" id="arCOG05466">
    <property type="taxonomic scope" value="Archaea"/>
</dbReference>
<dbReference type="Gene3D" id="3.30.70.20">
    <property type="match status" value="1"/>
</dbReference>
<dbReference type="HOGENOM" id="CLU_932621_0_0_2"/>
<dbReference type="AlphaFoldDB" id="F2L2Q0"/>
<organism evidence="2 3">
    <name type="scientific">Thermoproteus uzoniensis (strain 768-20)</name>
    <dbReference type="NCBI Taxonomy" id="999630"/>
    <lineage>
        <taxon>Archaea</taxon>
        <taxon>Thermoproteota</taxon>
        <taxon>Thermoprotei</taxon>
        <taxon>Thermoproteales</taxon>
        <taxon>Thermoproteaceae</taxon>
        <taxon>Thermoproteus</taxon>
    </lineage>
</organism>
<dbReference type="RefSeq" id="WP_013680433.1">
    <property type="nucleotide sequence ID" value="NC_015315.1"/>
</dbReference>
<evidence type="ECO:0000313" key="3">
    <source>
        <dbReference type="Proteomes" id="UP000008138"/>
    </source>
</evidence>
<dbReference type="OrthoDB" id="15347at2157"/>
<dbReference type="KEGG" id="tuz:TUZN_1631"/>